<name>A0ABQ0DJM3_9EUKA</name>
<accession>A0ABQ0DJM3</accession>
<evidence type="ECO:0000313" key="2">
    <source>
        <dbReference type="Proteomes" id="UP001628156"/>
    </source>
</evidence>
<keyword evidence="2" id="KW-1185">Reference proteome</keyword>
<protein>
    <submittedName>
        <fullName evidence="1">Uncharacterized protein</fullName>
    </submittedName>
</protein>
<comment type="caution">
    <text evidence="1">The sequence shown here is derived from an EMBL/GenBank/DDBJ whole genome shotgun (WGS) entry which is preliminary data.</text>
</comment>
<gene>
    <name evidence="1" type="ORF">ENUP19_0127G0011</name>
</gene>
<dbReference type="Proteomes" id="UP001628156">
    <property type="component" value="Unassembled WGS sequence"/>
</dbReference>
<evidence type="ECO:0000313" key="1">
    <source>
        <dbReference type="EMBL" id="GAB1223019.1"/>
    </source>
</evidence>
<reference evidence="1 2" key="1">
    <citation type="journal article" date="2019" name="PLoS Negl. Trop. Dis.">
        <title>Whole genome sequencing of Entamoeba nuttalli reveals mammalian host-related molecular signatures and a novel octapeptide-repeat surface protein.</title>
        <authorList>
            <person name="Tanaka M."/>
            <person name="Makiuchi T."/>
            <person name="Komiyama T."/>
            <person name="Shiina T."/>
            <person name="Osaki K."/>
            <person name="Tachibana H."/>
        </authorList>
    </citation>
    <scope>NUCLEOTIDE SEQUENCE [LARGE SCALE GENOMIC DNA]</scope>
    <source>
        <strain evidence="1 2">P19-061405</strain>
    </source>
</reference>
<sequence>MSIFIEDTIQSLTLFRRIKTIIKEFDFDEGIDFVVKGNRLFIQSLLQDYFELKDKDFALKEQILKTFISICKTHHSTSPKQFETPKNYVFYSECEKYIERWCEILSTKPKSVTEKYIYLLVVQFINELVKSKQLSLVSKIISYESLTIVFSLIQNEFKTSTIYIRNCFSIYNELSSYKLYEELNRIISSTFTLSFIQNVLLRHSTKDLYVFVSELLYDSIKNQSNGIIFSQDVNDFLQLVLDSLVKQHIEINSYLEFDEFSKSLNSITKTNGALVRVSFNCSPSVSDTSLIPPSRL</sequence>
<organism evidence="1 2">
    <name type="scientific">Entamoeba nuttalli</name>
    <dbReference type="NCBI Taxonomy" id="412467"/>
    <lineage>
        <taxon>Eukaryota</taxon>
        <taxon>Amoebozoa</taxon>
        <taxon>Evosea</taxon>
        <taxon>Archamoebae</taxon>
        <taxon>Mastigamoebida</taxon>
        <taxon>Entamoebidae</taxon>
        <taxon>Entamoeba</taxon>
    </lineage>
</organism>
<dbReference type="EMBL" id="BAAFRS010000127">
    <property type="protein sequence ID" value="GAB1223019.1"/>
    <property type="molecule type" value="Genomic_DNA"/>
</dbReference>
<proteinExistence type="predicted"/>